<dbReference type="SMART" id="SM00530">
    <property type="entry name" value="HTH_XRE"/>
    <property type="match status" value="1"/>
</dbReference>
<dbReference type="Gene3D" id="1.10.260.40">
    <property type="entry name" value="lambda repressor-like DNA-binding domains"/>
    <property type="match status" value="1"/>
</dbReference>
<protein>
    <submittedName>
        <fullName evidence="3">XRE family transcriptional regulator protein</fullName>
    </submittedName>
</protein>
<accession>A0A0B4WYA5</accession>
<evidence type="ECO:0000313" key="4">
    <source>
        <dbReference type="Proteomes" id="UP000031368"/>
    </source>
</evidence>
<dbReference type="CDD" id="cd00093">
    <property type="entry name" value="HTH_XRE"/>
    <property type="match status" value="1"/>
</dbReference>
<dbReference type="HOGENOM" id="CLU_066192_26_1_5"/>
<dbReference type="KEGG" id="rga:RGR602_CH00161"/>
<dbReference type="AlphaFoldDB" id="A0A0B4WYA5"/>
<name>A0A0B4WYA5_9HYPH</name>
<gene>
    <name evidence="3" type="ORF">RGR602_CH00161</name>
</gene>
<dbReference type="SUPFAM" id="SSF47413">
    <property type="entry name" value="lambda repressor-like DNA-binding domains"/>
    <property type="match status" value="1"/>
</dbReference>
<dbReference type="PANTHER" id="PTHR46558:SF4">
    <property type="entry name" value="DNA-BIDING PHAGE PROTEIN"/>
    <property type="match status" value="1"/>
</dbReference>
<sequence length="123" mass="13582">MRECQVPDPVDILVGRNVRQLRARRRVSQLELGEALGLTFQQIQKYEKGTNRVSASKLHQIAVFLGVEISALFEGAETSQFPSKVALSPEAYELAVNYDRLHSPAGKEAVKTILTLMSAEKAA</sequence>
<dbReference type="GO" id="GO:0003677">
    <property type="term" value="F:DNA binding"/>
    <property type="evidence" value="ECO:0007669"/>
    <property type="project" value="UniProtKB-KW"/>
</dbReference>
<keyword evidence="1" id="KW-0238">DNA-binding</keyword>
<keyword evidence="4" id="KW-1185">Reference proteome</keyword>
<dbReference type="Proteomes" id="UP000031368">
    <property type="component" value="Chromosome"/>
</dbReference>
<reference evidence="3 4" key="1">
    <citation type="submission" date="2013-11" db="EMBL/GenBank/DDBJ databases">
        <title>Complete genome sequence of Rhizobium gallicum bv. gallicum R602.</title>
        <authorList>
            <person name="Bustos P."/>
            <person name="Santamaria R.I."/>
            <person name="Lozano L."/>
            <person name="Acosta J.L."/>
            <person name="Ormeno-Orrillo E."/>
            <person name="Rogel M.A."/>
            <person name="Romero D."/>
            <person name="Cevallos M.A."/>
            <person name="Martinez-Romero E."/>
            <person name="Gonzalez V."/>
        </authorList>
    </citation>
    <scope>NUCLEOTIDE SEQUENCE [LARGE SCALE GENOMIC DNA]</scope>
    <source>
        <strain evidence="3 4">R602</strain>
    </source>
</reference>
<proteinExistence type="predicted"/>
<dbReference type="PANTHER" id="PTHR46558">
    <property type="entry name" value="TRACRIPTIONAL REGULATORY PROTEIN-RELATED-RELATED"/>
    <property type="match status" value="1"/>
</dbReference>
<evidence type="ECO:0000313" key="3">
    <source>
        <dbReference type="EMBL" id="AJD39535.1"/>
    </source>
</evidence>
<dbReference type="InterPro" id="IPR010982">
    <property type="entry name" value="Lambda_DNA-bd_dom_sf"/>
</dbReference>
<organism evidence="3 4">
    <name type="scientific">Rhizobium gallicum bv. gallicum R602sp</name>
    <dbReference type="NCBI Taxonomy" id="1041138"/>
    <lineage>
        <taxon>Bacteria</taxon>
        <taxon>Pseudomonadati</taxon>
        <taxon>Pseudomonadota</taxon>
        <taxon>Alphaproteobacteria</taxon>
        <taxon>Hyphomicrobiales</taxon>
        <taxon>Rhizobiaceae</taxon>
        <taxon>Rhizobium/Agrobacterium group</taxon>
        <taxon>Rhizobium</taxon>
    </lineage>
</organism>
<feature type="domain" description="HTH cro/C1-type" evidence="2">
    <location>
        <begin position="18"/>
        <end position="72"/>
    </location>
</feature>
<dbReference type="PROSITE" id="PS50943">
    <property type="entry name" value="HTH_CROC1"/>
    <property type="match status" value="1"/>
</dbReference>
<dbReference type="Pfam" id="PF01381">
    <property type="entry name" value="HTH_3"/>
    <property type="match status" value="1"/>
</dbReference>
<evidence type="ECO:0000259" key="2">
    <source>
        <dbReference type="PROSITE" id="PS50943"/>
    </source>
</evidence>
<evidence type="ECO:0000256" key="1">
    <source>
        <dbReference type="ARBA" id="ARBA00023125"/>
    </source>
</evidence>
<dbReference type="EMBL" id="CP006877">
    <property type="protein sequence ID" value="AJD39535.1"/>
    <property type="molecule type" value="Genomic_DNA"/>
</dbReference>
<dbReference type="InterPro" id="IPR001387">
    <property type="entry name" value="Cro/C1-type_HTH"/>
</dbReference>